<gene>
    <name evidence="3" type="primary">LOC108893157</name>
</gene>
<reference evidence="3" key="1">
    <citation type="submission" date="2025-08" db="UniProtKB">
        <authorList>
            <consortium name="RefSeq"/>
        </authorList>
    </citation>
    <scope>IDENTIFICATION</scope>
    <source>
        <tissue evidence="3">Brain</tissue>
    </source>
</reference>
<dbReference type="KEGG" id="lcf:108893157"/>
<name>A0AAJ7VCF9_LATCA</name>
<dbReference type="AlphaFoldDB" id="A0AAJ7VCF9"/>
<accession>A0AAJ7VCF9</accession>
<dbReference type="RefSeq" id="XP_018546527.1">
    <property type="nucleotide sequence ID" value="XM_018691011.2"/>
</dbReference>
<proteinExistence type="predicted"/>
<feature type="region of interest" description="Disordered" evidence="1">
    <location>
        <begin position="1"/>
        <end position="35"/>
    </location>
</feature>
<evidence type="ECO:0000313" key="3">
    <source>
        <dbReference type="RefSeq" id="XP_018546527.1"/>
    </source>
</evidence>
<protein>
    <submittedName>
        <fullName evidence="3">Uncharacterized protein LOC108893157 isoform X1</fullName>
    </submittedName>
</protein>
<dbReference type="GeneID" id="108893157"/>
<sequence>MGRNKWRVSHDGGLNNKRDTPVKAMRSRRCKHRKPLPSKQYEALPEEPEVEMTVGTVKPTSPAWAYPLHGQTSFKPVHHKSVLHLNNPACTGNSRLKAVSPAAPTVKQYGFRTSPTWHPTVQMSPDPEAFKSGEVLVKEKRLKLAVTPEGITFSSMETNTTFDFNHDDEEDCYSASSSSSLPSPEIFRKENYAETLTSSVKEELLGLHLHIKNSTLLDASHAETIHMHHSPNLSTIIASSCLKRIKPLFAGASTILAERTCEISNHGGPEAETKIQTDSFKSDPQTVDNQAQAFKFKTPAKLTNKRPILCKKKVSFKTPIAAETFEAKHSPATKLTIRDASESVQTSSSAEQMTSVAVTSRAGEINSEDDTPCVRVMLKRPVKSSPEKAKFFDFLCDNERDVFFQRMRERCVKLRSMPLFPLTAAQHVEASVL</sequence>
<evidence type="ECO:0000256" key="1">
    <source>
        <dbReference type="SAM" id="MobiDB-lite"/>
    </source>
</evidence>
<organism evidence="2 3">
    <name type="scientific">Lates calcarifer</name>
    <name type="common">Barramundi</name>
    <name type="synonym">Holocentrus calcarifer</name>
    <dbReference type="NCBI Taxonomy" id="8187"/>
    <lineage>
        <taxon>Eukaryota</taxon>
        <taxon>Metazoa</taxon>
        <taxon>Chordata</taxon>
        <taxon>Craniata</taxon>
        <taxon>Vertebrata</taxon>
        <taxon>Euteleostomi</taxon>
        <taxon>Actinopterygii</taxon>
        <taxon>Neopterygii</taxon>
        <taxon>Teleostei</taxon>
        <taxon>Neoteleostei</taxon>
        <taxon>Acanthomorphata</taxon>
        <taxon>Carangaria</taxon>
        <taxon>Carangaria incertae sedis</taxon>
        <taxon>Centropomidae</taxon>
        <taxon>Lates</taxon>
    </lineage>
</organism>
<evidence type="ECO:0000313" key="2">
    <source>
        <dbReference type="Proteomes" id="UP000694890"/>
    </source>
</evidence>
<dbReference type="Proteomes" id="UP000694890">
    <property type="component" value="Linkage group LG20"/>
</dbReference>
<feature type="compositionally biased region" description="Basic residues" evidence="1">
    <location>
        <begin position="25"/>
        <end position="35"/>
    </location>
</feature>